<sequence>MKQKRIVLVQFWMLIIFLSFGCNKANPISLDASGSAAGVLLGIGMPEIFGTGNSIPSDLPSNDINVFYDAQNNYVNLTFSQSFESTERFTISIESYTTVLSPAIVSYNYFDLVSGDTEHTIGFALEADDDDCSDRSGDKIHARITRDSTGTSHLYSFSVKDGDYCLFETDPKYGTELNGITNMDNYCSTLARNKGLADHANYKAFIGVLSNTIANRDPGETASDSALLKNNKRYVRKNSDGIWTKVFQTDASWPSSYNFYNPIIDSGNYWTGMNSGWSVMNAGLCMNDEGTESWIPSTTSSASGAVGTSSTSFADTAYWTINACSAGAGGSALPYVCVYSP</sequence>
<organism evidence="1 2">
    <name type="scientific">Leptospira semungkisensis</name>
    <dbReference type="NCBI Taxonomy" id="2484985"/>
    <lineage>
        <taxon>Bacteria</taxon>
        <taxon>Pseudomonadati</taxon>
        <taxon>Spirochaetota</taxon>
        <taxon>Spirochaetia</taxon>
        <taxon>Leptospirales</taxon>
        <taxon>Leptospiraceae</taxon>
        <taxon>Leptospira</taxon>
    </lineage>
</organism>
<dbReference type="InterPro" id="IPR016186">
    <property type="entry name" value="C-type_lectin-like/link_sf"/>
</dbReference>
<evidence type="ECO:0000313" key="2">
    <source>
        <dbReference type="Proteomes" id="UP000297453"/>
    </source>
</evidence>
<dbReference type="RefSeq" id="WP_135584159.1">
    <property type="nucleotide sequence ID" value="NZ_RQEP01000005.1"/>
</dbReference>
<keyword evidence="2" id="KW-1185">Reference proteome</keyword>
<dbReference type="InterPro" id="IPR016187">
    <property type="entry name" value="CTDL_fold"/>
</dbReference>
<dbReference type="PROSITE" id="PS51257">
    <property type="entry name" value="PROKAR_LIPOPROTEIN"/>
    <property type="match status" value="1"/>
</dbReference>
<protein>
    <submittedName>
        <fullName evidence="1">DUF1554 domain-containing protein</fullName>
    </submittedName>
</protein>
<dbReference type="SUPFAM" id="SSF56436">
    <property type="entry name" value="C-type lectin-like"/>
    <property type="match status" value="1"/>
</dbReference>
<evidence type="ECO:0000313" key="1">
    <source>
        <dbReference type="EMBL" id="TGK06874.1"/>
    </source>
</evidence>
<name>A0A4R9G5W4_9LEPT</name>
<dbReference type="AlphaFoldDB" id="A0A4R9G5W4"/>
<gene>
    <name evidence="1" type="ORF">EHO59_01755</name>
</gene>
<comment type="caution">
    <text evidence="1">The sequence shown here is derived from an EMBL/GenBank/DDBJ whole genome shotgun (WGS) entry which is preliminary data.</text>
</comment>
<proteinExistence type="predicted"/>
<accession>A0A4R9G5W4</accession>
<dbReference type="OrthoDB" id="319068at2"/>
<dbReference type="EMBL" id="RQEP01000005">
    <property type="protein sequence ID" value="TGK06874.1"/>
    <property type="molecule type" value="Genomic_DNA"/>
</dbReference>
<dbReference type="Proteomes" id="UP000297453">
    <property type="component" value="Unassembled WGS sequence"/>
</dbReference>
<reference evidence="1" key="1">
    <citation type="journal article" date="2019" name="PLoS Negl. Trop. Dis.">
        <title>Revisiting the worldwide diversity of Leptospira species in the environment.</title>
        <authorList>
            <person name="Vincent A.T."/>
            <person name="Schiettekatte O."/>
            <person name="Bourhy P."/>
            <person name="Veyrier F.J."/>
            <person name="Picardeau M."/>
        </authorList>
    </citation>
    <scope>NUCLEOTIDE SEQUENCE [LARGE SCALE GENOMIC DNA]</scope>
    <source>
        <strain evidence="1">SSS9</strain>
    </source>
</reference>
<dbReference type="Gene3D" id="3.10.100.10">
    <property type="entry name" value="Mannose-Binding Protein A, subunit A"/>
    <property type="match status" value="1"/>
</dbReference>